<comment type="subcellular location">
    <subcellularLocation>
        <location evidence="1 9">Cell membrane</location>
        <topology evidence="1 9">Multi-pass membrane protein</topology>
    </subcellularLocation>
</comment>
<dbReference type="OrthoDB" id="6019339at2759"/>
<accession>A0A5B8HUL2</accession>
<evidence type="ECO:0000256" key="9">
    <source>
        <dbReference type="RuleBase" id="RU010713"/>
    </source>
</evidence>
<sequence>MIAGELKKLLSIKIKYRSDGFTDQFNRVLVMKLLLVCSTVMCINWFKDSVNCVVPSSATVSSSFVSSACWIQGVYVYDELKERVDSVSYYGIPKDIDMDGTYEDGRPCPVMINSKVFSGCKPLTKTFFLQYQWFPFYIGAMALCFYLPYVLHLFANEDLISLKKTVKSNGSTADAILNSYFNRKTSSKSRLRLRILYNYIIKSLYVFVNIISFILTDKIFLGKFKNYGSQWLLWSKLPNSVAYDYMGARSFPKPGNELLPPFGYCELYESSKDIKHSVANHYRFLCEMSQNILYQYCLIVVWFLLVLGIVISIIGLLVLLLNHLLTIVFVVFRGLSARKLYKVLSLRECEYLELIRKRNLPLYSEIILKLRLEKYNGTGSTPCESPPPGFDDLSKLNSHV</sequence>
<comment type="function">
    <text evidence="9">Structural component of the gap junctions.</text>
</comment>
<dbReference type="GO" id="GO:0005921">
    <property type="term" value="C:gap junction"/>
    <property type="evidence" value="ECO:0007669"/>
    <property type="project" value="UniProtKB-UniRule"/>
</dbReference>
<protein>
    <recommendedName>
        <fullName evidence="9">Innexin</fullName>
    </recommendedName>
</protein>
<evidence type="ECO:0000256" key="4">
    <source>
        <dbReference type="ARBA" id="ARBA00022692"/>
    </source>
</evidence>
<dbReference type="PROSITE" id="PS51013">
    <property type="entry name" value="PANNEXIN"/>
    <property type="match status" value="1"/>
</dbReference>
<dbReference type="GO" id="GO:0005886">
    <property type="term" value="C:plasma membrane"/>
    <property type="evidence" value="ECO:0007669"/>
    <property type="project" value="UniProtKB-SubCell"/>
</dbReference>
<evidence type="ECO:0000256" key="5">
    <source>
        <dbReference type="ARBA" id="ARBA00022989"/>
    </source>
</evidence>
<evidence type="ECO:0000256" key="8">
    <source>
        <dbReference type="ARBA" id="ARBA00023303"/>
    </source>
</evidence>
<comment type="caution">
    <text evidence="9">Lacks conserved residue(s) required for the propagation of feature annotation.</text>
</comment>
<evidence type="ECO:0000313" key="10">
    <source>
        <dbReference type="EMBL" id="QDX46981.1"/>
    </source>
</evidence>
<gene>
    <name evidence="10" type="primary">INX8</name>
    <name evidence="9" type="synonym">inx</name>
</gene>
<evidence type="ECO:0000256" key="1">
    <source>
        <dbReference type="ARBA" id="ARBA00004651"/>
    </source>
</evidence>
<keyword evidence="3" id="KW-1003">Cell membrane</keyword>
<name>A0A5B8HUL2_HYDVU</name>
<feature type="transmembrane region" description="Helical" evidence="9">
    <location>
        <begin position="196"/>
        <end position="215"/>
    </location>
</feature>
<keyword evidence="2 9" id="KW-0813">Transport</keyword>
<dbReference type="AlphaFoldDB" id="A0A5B8HUL2"/>
<keyword evidence="5 9" id="KW-1133">Transmembrane helix</keyword>
<keyword evidence="6 9" id="KW-0406">Ion transport</keyword>
<evidence type="ECO:0000256" key="3">
    <source>
        <dbReference type="ARBA" id="ARBA00022475"/>
    </source>
</evidence>
<feature type="transmembrane region" description="Helical" evidence="9">
    <location>
        <begin position="299"/>
        <end position="332"/>
    </location>
</feature>
<comment type="similarity">
    <text evidence="9">Belongs to the pannexin family.</text>
</comment>
<feature type="transmembrane region" description="Helical" evidence="9">
    <location>
        <begin position="134"/>
        <end position="155"/>
    </location>
</feature>
<dbReference type="InterPro" id="IPR000990">
    <property type="entry name" value="Innexin"/>
</dbReference>
<proteinExistence type="evidence at transcript level"/>
<evidence type="ECO:0000256" key="2">
    <source>
        <dbReference type="ARBA" id="ARBA00022448"/>
    </source>
</evidence>
<dbReference type="EMBL" id="MK376923">
    <property type="protein sequence ID" value="QDX46981.1"/>
    <property type="molecule type" value="mRNA"/>
</dbReference>
<dbReference type="Pfam" id="PF00876">
    <property type="entry name" value="Innexin"/>
    <property type="match status" value="1"/>
</dbReference>
<keyword evidence="4 9" id="KW-0812">Transmembrane</keyword>
<evidence type="ECO:0000256" key="6">
    <source>
        <dbReference type="ARBA" id="ARBA00023065"/>
    </source>
</evidence>
<keyword evidence="7 9" id="KW-0472">Membrane</keyword>
<evidence type="ECO:0000256" key="7">
    <source>
        <dbReference type="ARBA" id="ARBA00023136"/>
    </source>
</evidence>
<reference evidence="10" key="1">
    <citation type="submission" date="2019-01" db="EMBL/GenBank/DDBJ databases">
        <title>Stem cell differentiation trajectories in Hydra resolved at single-cell resolution.</title>
        <authorList>
            <person name="Siebert S."/>
            <person name="Farrell J.A."/>
            <person name="Cazet J.F."/>
            <person name="Abeykoon Y.L."/>
            <person name="Primack A.S."/>
            <person name="Schnitzler C.E."/>
            <person name="Juliano C.E."/>
        </authorList>
    </citation>
    <scope>NUCLEOTIDE SEQUENCE</scope>
    <source>
        <strain evidence="10">AEP</strain>
        <tissue evidence="10">Whole organism</tissue>
    </source>
</reference>
<keyword evidence="8 9" id="KW-0407">Ion channel</keyword>
<dbReference type="GO" id="GO:0034220">
    <property type="term" value="P:monoatomic ion transmembrane transport"/>
    <property type="evidence" value="ECO:0007669"/>
    <property type="project" value="UniProtKB-KW"/>
</dbReference>
<organism evidence="10">
    <name type="scientific">Hydra vulgaris</name>
    <name type="common">Hydra</name>
    <name type="synonym">Hydra attenuata</name>
    <dbReference type="NCBI Taxonomy" id="6087"/>
    <lineage>
        <taxon>Eukaryota</taxon>
        <taxon>Metazoa</taxon>
        <taxon>Cnidaria</taxon>
        <taxon>Hydrozoa</taxon>
        <taxon>Hydroidolina</taxon>
        <taxon>Anthoathecata</taxon>
        <taxon>Aplanulata</taxon>
        <taxon>Hydridae</taxon>
        <taxon>Hydra</taxon>
    </lineage>
</organism>